<feature type="transmembrane region" description="Helical" evidence="1">
    <location>
        <begin position="6"/>
        <end position="26"/>
    </location>
</feature>
<gene>
    <name evidence="2" type="ORF">SAMN04488001_1457</name>
</gene>
<name>A0A1H2VBF1_9RHOB</name>
<evidence type="ECO:0000256" key="1">
    <source>
        <dbReference type="SAM" id="Phobius"/>
    </source>
</evidence>
<reference evidence="3" key="1">
    <citation type="submission" date="2016-10" db="EMBL/GenBank/DDBJ databases">
        <authorList>
            <person name="Varghese N."/>
            <person name="Submissions S."/>
        </authorList>
    </citation>
    <scope>NUCLEOTIDE SEQUENCE [LARGE SCALE GENOMIC DNA]</scope>
    <source>
        <strain evidence="3">DSM 26922</strain>
    </source>
</reference>
<evidence type="ECO:0000313" key="2">
    <source>
        <dbReference type="EMBL" id="SDW65234.1"/>
    </source>
</evidence>
<accession>A0A1H2VBF1</accession>
<proteinExistence type="predicted"/>
<evidence type="ECO:0000313" key="3">
    <source>
        <dbReference type="Proteomes" id="UP000199441"/>
    </source>
</evidence>
<keyword evidence="1" id="KW-0812">Transmembrane</keyword>
<dbReference type="AlphaFoldDB" id="A0A1H2VBF1"/>
<dbReference type="RefSeq" id="WP_089946132.1">
    <property type="nucleotide sequence ID" value="NZ_FNOI01000002.1"/>
</dbReference>
<keyword evidence="1" id="KW-0472">Membrane</keyword>
<dbReference type="OrthoDB" id="7875801at2"/>
<organism evidence="2 3">
    <name type="scientific">Litoreibacter albidus</name>
    <dbReference type="NCBI Taxonomy" id="670155"/>
    <lineage>
        <taxon>Bacteria</taxon>
        <taxon>Pseudomonadati</taxon>
        <taxon>Pseudomonadota</taxon>
        <taxon>Alphaproteobacteria</taxon>
        <taxon>Rhodobacterales</taxon>
        <taxon>Roseobacteraceae</taxon>
        <taxon>Litoreibacter</taxon>
    </lineage>
</organism>
<dbReference type="Proteomes" id="UP000199441">
    <property type="component" value="Unassembled WGS sequence"/>
</dbReference>
<dbReference type="EMBL" id="FNOI01000002">
    <property type="protein sequence ID" value="SDW65234.1"/>
    <property type="molecule type" value="Genomic_DNA"/>
</dbReference>
<dbReference type="STRING" id="670155.SAMN04488001_1457"/>
<evidence type="ECO:0008006" key="4">
    <source>
        <dbReference type="Google" id="ProtNLM"/>
    </source>
</evidence>
<keyword evidence="1" id="KW-1133">Transmembrane helix</keyword>
<feature type="transmembrane region" description="Helical" evidence="1">
    <location>
        <begin position="33"/>
        <end position="50"/>
    </location>
</feature>
<keyword evidence="3" id="KW-1185">Reference proteome</keyword>
<sequence length="74" mass="7740">MDYDLILVLGIVIGVLTIPAMLSAFLDGGAPRVAAVAAVISGGMIVYALYNVPGGYVISDLPEVFTKVVARFVR</sequence>
<protein>
    <recommendedName>
        <fullName evidence="4">50S ribosomal protein L35</fullName>
    </recommendedName>
</protein>